<protein>
    <submittedName>
        <fullName evidence="1">Uncharacterized protein</fullName>
    </submittedName>
</protein>
<dbReference type="AlphaFoldDB" id="A0A167QV34"/>
<reference evidence="1 2" key="1">
    <citation type="journal article" date="2016" name="Mol. Biol. Evol.">
        <title>Comparative Genomics of Early-Diverging Mushroom-Forming Fungi Provides Insights into the Origins of Lignocellulose Decay Capabilities.</title>
        <authorList>
            <person name="Nagy L.G."/>
            <person name="Riley R."/>
            <person name="Tritt A."/>
            <person name="Adam C."/>
            <person name="Daum C."/>
            <person name="Floudas D."/>
            <person name="Sun H."/>
            <person name="Yadav J.S."/>
            <person name="Pangilinan J."/>
            <person name="Larsson K.H."/>
            <person name="Matsuura K."/>
            <person name="Barry K."/>
            <person name="Labutti K."/>
            <person name="Kuo R."/>
            <person name="Ohm R.A."/>
            <person name="Bhattacharya S.S."/>
            <person name="Shirouzu T."/>
            <person name="Yoshinaga Y."/>
            <person name="Martin F.M."/>
            <person name="Grigoriev I.V."/>
            <person name="Hibbett D.S."/>
        </authorList>
    </citation>
    <scope>NUCLEOTIDE SEQUENCE [LARGE SCALE GENOMIC DNA]</scope>
    <source>
        <strain evidence="1 2">TUFC12733</strain>
    </source>
</reference>
<proteinExistence type="predicted"/>
<dbReference type="Proteomes" id="UP000076738">
    <property type="component" value="Unassembled WGS sequence"/>
</dbReference>
<name>A0A167QV34_CALVF</name>
<accession>A0A167QV34</accession>
<organism evidence="1 2">
    <name type="scientific">Calocera viscosa (strain TUFC12733)</name>
    <dbReference type="NCBI Taxonomy" id="1330018"/>
    <lineage>
        <taxon>Eukaryota</taxon>
        <taxon>Fungi</taxon>
        <taxon>Dikarya</taxon>
        <taxon>Basidiomycota</taxon>
        <taxon>Agaricomycotina</taxon>
        <taxon>Dacrymycetes</taxon>
        <taxon>Dacrymycetales</taxon>
        <taxon>Dacrymycetaceae</taxon>
        <taxon>Calocera</taxon>
    </lineage>
</organism>
<keyword evidence="2" id="KW-1185">Reference proteome</keyword>
<sequence length="112" mass="12364">MDIDLTRAPSTIIPDMRNIKISANSMSISSPFQVALFLSSWVPNGSLELSRPEDPKKARELESSEAGRQVTFIAGVLKTIACHHELVKNATFEQFKTPKVVKDLGALIKLEL</sequence>
<gene>
    <name evidence="1" type="ORF">CALVIDRAFT_533914</name>
</gene>
<evidence type="ECO:0000313" key="1">
    <source>
        <dbReference type="EMBL" id="KZP00269.1"/>
    </source>
</evidence>
<dbReference type="EMBL" id="KV417270">
    <property type="protein sequence ID" value="KZP00269.1"/>
    <property type="molecule type" value="Genomic_DNA"/>
</dbReference>
<evidence type="ECO:0000313" key="2">
    <source>
        <dbReference type="Proteomes" id="UP000076738"/>
    </source>
</evidence>